<feature type="compositionally biased region" description="Polar residues" evidence="1">
    <location>
        <begin position="12"/>
        <end position="21"/>
    </location>
</feature>
<accession>A0A5S6R5G0</accession>
<feature type="region of interest" description="Disordered" evidence="1">
    <location>
        <begin position="64"/>
        <end position="105"/>
    </location>
</feature>
<feature type="compositionally biased region" description="Basic residues" evidence="1">
    <location>
        <begin position="1"/>
        <end position="11"/>
    </location>
</feature>
<name>A0A5S6R5G0_TRIMR</name>
<evidence type="ECO:0000256" key="1">
    <source>
        <dbReference type="SAM" id="MobiDB-lite"/>
    </source>
</evidence>
<reference evidence="3" key="1">
    <citation type="submission" date="2019-12" db="UniProtKB">
        <authorList>
            <consortium name="WormBaseParasite"/>
        </authorList>
    </citation>
    <scope>IDENTIFICATION</scope>
</reference>
<proteinExistence type="predicted"/>
<evidence type="ECO:0000313" key="2">
    <source>
        <dbReference type="Proteomes" id="UP000046395"/>
    </source>
</evidence>
<keyword evidence="2" id="KW-1185">Reference proteome</keyword>
<organism evidence="2 3">
    <name type="scientific">Trichuris muris</name>
    <name type="common">Mouse whipworm</name>
    <dbReference type="NCBI Taxonomy" id="70415"/>
    <lineage>
        <taxon>Eukaryota</taxon>
        <taxon>Metazoa</taxon>
        <taxon>Ecdysozoa</taxon>
        <taxon>Nematoda</taxon>
        <taxon>Enoplea</taxon>
        <taxon>Dorylaimia</taxon>
        <taxon>Trichinellida</taxon>
        <taxon>Trichuridae</taxon>
        <taxon>Trichuris</taxon>
    </lineage>
</organism>
<feature type="region of interest" description="Disordered" evidence="1">
    <location>
        <begin position="1"/>
        <end position="21"/>
    </location>
</feature>
<protein>
    <submittedName>
        <fullName evidence="3">Uncharacterized protein</fullName>
    </submittedName>
</protein>
<dbReference type="Proteomes" id="UP000046395">
    <property type="component" value="Unassembled WGS sequence"/>
</dbReference>
<dbReference type="AlphaFoldDB" id="A0A5S6R5G0"/>
<sequence>MSARAVSRRTRTPLSDQSLPPTQLQRFGFAAATRVAPPDETDFFPAKSTSTRLLGIRPIDASYLRGQSSNNGYGGRYAAPVEGSQHSQPTRARRNDGLPYSAFFA</sequence>
<dbReference type="WBParaSite" id="TMUE_3000014447.1">
    <property type="protein sequence ID" value="TMUE_3000014447.1"/>
    <property type="gene ID" value="WBGene00302211"/>
</dbReference>
<evidence type="ECO:0000313" key="3">
    <source>
        <dbReference type="WBParaSite" id="TMUE_3000014447.1"/>
    </source>
</evidence>